<evidence type="ECO:0000313" key="4">
    <source>
        <dbReference type="Proteomes" id="UP001437256"/>
    </source>
</evidence>
<evidence type="ECO:0000259" key="2">
    <source>
        <dbReference type="Pfam" id="PF08550"/>
    </source>
</evidence>
<dbReference type="InterPro" id="IPR053043">
    <property type="entry name" value="Ras-cAMP_regulatory"/>
</dbReference>
<feature type="domain" description="Nitrogen regulatory protein areA GATA-like" evidence="2">
    <location>
        <begin position="29"/>
        <end position="56"/>
    </location>
</feature>
<protein>
    <recommendedName>
        <fullName evidence="2">Nitrogen regulatory protein areA GATA-like domain-containing protein</fullName>
    </recommendedName>
</protein>
<accession>A0ABR2ZCE2</accession>
<feature type="region of interest" description="Disordered" evidence="1">
    <location>
        <begin position="265"/>
        <end position="586"/>
    </location>
</feature>
<evidence type="ECO:0000256" key="1">
    <source>
        <dbReference type="SAM" id="MobiDB-lite"/>
    </source>
</evidence>
<reference evidence="3 4" key="1">
    <citation type="submission" date="2024-05" db="EMBL/GenBank/DDBJ databases">
        <title>A draft genome resource for the thread blight pathogen Marasmius tenuissimus strain MS-2.</title>
        <authorList>
            <person name="Yulfo-Soto G.E."/>
            <person name="Baruah I.K."/>
            <person name="Amoako-Attah I."/>
            <person name="Bukari Y."/>
            <person name="Meinhardt L.W."/>
            <person name="Bailey B.A."/>
            <person name="Cohen S.P."/>
        </authorList>
    </citation>
    <scope>NUCLEOTIDE SEQUENCE [LARGE SCALE GENOMIC DNA]</scope>
    <source>
        <strain evidence="3 4">MS-2</strain>
    </source>
</reference>
<organism evidence="3 4">
    <name type="scientific">Marasmius tenuissimus</name>
    <dbReference type="NCBI Taxonomy" id="585030"/>
    <lineage>
        <taxon>Eukaryota</taxon>
        <taxon>Fungi</taxon>
        <taxon>Dikarya</taxon>
        <taxon>Basidiomycota</taxon>
        <taxon>Agaricomycotina</taxon>
        <taxon>Agaricomycetes</taxon>
        <taxon>Agaricomycetidae</taxon>
        <taxon>Agaricales</taxon>
        <taxon>Marasmiineae</taxon>
        <taxon>Marasmiaceae</taxon>
        <taxon>Marasmius</taxon>
    </lineage>
</organism>
<dbReference type="PANTHER" id="PTHR28014">
    <property type="entry name" value="NEGATIVE REGULATOR OF RAS-CAMP PATHWAY"/>
    <property type="match status" value="1"/>
</dbReference>
<dbReference type="Proteomes" id="UP001437256">
    <property type="component" value="Unassembled WGS sequence"/>
</dbReference>
<feature type="compositionally biased region" description="Low complexity" evidence="1">
    <location>
        <begin position="567"/>
        <end position="580"/>
    </location>
</feature>
<feature type="compositionally biased region" description="Low complexity" evidence="1">
    <location>
        <begin position="165"/>
        <end position="183"/>
    </location>
</feature>
<evidence type="ECO:0000313" key="3">
    <source>
        <dbReference type="EMBL" id="KAL0058882.1"/>
    </source>
</evidence>
<feature type="region of interest" description="Disordered" evidence="1">
    <location>
        <begin position="149"/>
        <end position="197"/>
    </location>
</feature>
<feature type="compositionally biased region" description="Low complexity" evidence="1">
    <location>
        <begin position="272"/>
        <end position="288"/>
    </location>
</feature>
<feature type="compositionally biased region" description="Low complexity" evidence="1">
    <location>
        <begin position="333"/>
        <end position="353"/>
    </location>
</feature>
<feature type="compositionally biased region" description="Polar residues" evidence="1">
    <location>
        <begin position="155"/>
        <end position="164"/>
    </location>
</feature>
<name>A0ABR2ZCE2_9AGAR</name>
<feature type="compositionally biased region" description="Polar residues" evidence="1">
    <location>
        <begin position="540"/>
        <end position="553"/>
    </location>
</feature>
<dbReference type="EMBL" id="JBBXMP010000267">
    <property type="protein sequence ID" value="KAL0058882.1"/>
    <property type="molecule type" value="Genomic_DNA"/>
</dbReference>
<feature type="compositionally biased region" description="Polar residues" evidence="1">
    <location>
        <begin position="302"/>
        <end position="332"/>
    </location>
</feature>
<comment type="caution">
    <text evidence="3">The sequence shown here is derived from an EMBL/GenBank/DDBJ whole genome shotgun (WGS) entry which is preliminary data.</text>
</comment>
<feature type="compositionally biased region" description="Low complexity" evidence="1">
    <location>
        <begin position="484"/>
        <end position="494"/>
    </location>
</feature>
<dbReference type="PANTHER" id="PTHR28014:SF1">
    <property type="entry name" value="NEGATIVE REGULATOR OF RAS-CAMP PATHWAY"/>
    <property type="match status" value="1"/>
</dbReference>
<proteinExistence type="predicted"/>
<feature type="compositionally biased region" description="Polar residues" evidence="1">
    <location>
        <begin position="388"/>
        <end position="428"/>
    </location>
</feature>
<keyword evidence="4" id="KW-1185">Reference proteome</keyword>
<sequence>MLLDLPSPVLTVAPDVLRHLEGNKALSSLWYLFTKCKGSVEDGQRLENISWRLWYREMAATHSYRPLTPCSPSSELTDAPFVLSSSQDLSGRQPIGKVIYETMLPGPAIKSIQLQIPPEKKQKQQQQVRELTAASVTLLPTPDSELLSISIVPQDRSTNSSPYDSSRTSATSSATSSVSTSPPSGGGGGGIRTTINFSPAPMSNVTLFPRVVVVNPTPNPTPHPTPPATPTPVAMSVQLPVNISVATADSRATQAVSGKLSVQFLQPGQPRSSSSSSSTSTPNPNSSTLFLHPLSRSAEPRNPQSPSTSAQEASRRSSSTPVQTQSNQGTGTPSALSSSHAHAVVSPSPSVISPNPPTSNHLHKPIVVPESQLPPSPQPSSSSVSSLRTTARTDISVPGSSAAVTRSNVNGPVNGRSSSNIDHSNDQVTAPVDPTFAAPNNGTSTVLASSKSRPSSSIRASRGLGAVPESNDTAKAVTPKFYLSSTTTTPSPGSGTNGSGGHSQSSFNSYSEGGSFGRRSDVLSHMSVSPIIDEEDSDSKQQPEASSSSLINQDKSHSHPADPVPPKSSSLGLGGPISSSTTCTTVDITLFASTD</sequence>
<feature type="compositionally biased region" description="Polar residues" evidence="1">
    <location>
        <begin position="438"/>
        <end position="448"/>
    </location>
</feature>
<dbReference type="InterPro" id="IPR013860">
    <property type="entry name" value="AreA_GATA"/>
</dbReference>
<gene>
    <name evidence="3" type="ORF">AAF712_014420</name>
</gene>
<dbReference type="Pfam" id="PF08550">
    <property type="entry name" value="GATA_AreA"/>
    <property type="match status" value="1"/>
</dbReference>
<feature type="compositionally biased region" description="Low complexity" evidence="1">
    <location>
        <begin position="449"/>
        <end position="462"/>
    </location>
</feature>